<dbReference type="PANTHER" id="PTHR30537:SF3">
    <property type="entry name" value="TRANSCRIPTIONAL REGULATORY PROTEIN"/>
    <property type="match status" value="1"/>
</dbReference>
<evidence type="ECO:0000256" key="4">
    <source>
        <dbReference type="ARBA" id="ARBA00023163"/>
    </source>
</evidence>
<dbReference type="GO" id="GO:0043565">
    <property type="term" value="F:sequence-specific DNA binding"/>
    <property type="evidence" value="ECO:0007669"/>
    <property type="project" value="TreeGrafter"/>
</dbReference>
<dbReference type="SUPFAM" id="SSF53850">
    <property type="entry name" value="Periplasmic binding protein-like II"/>
    <property type="match status" value="1"/>
</dbReference>
<reference evidence="6 7" key="1">
    <citation type="submission" date="2019-12" db="EMBL/GenBank/DDBJ databases">
        <title>Complete genome sequence of Algicella marina strain 9Alg 56(T) isolated from the red alga Tichocarpus crinitus.</title>
        <authorList>
            <person name="Kim S.-G."/>
            <person name="Nedashkovskaya O.I."/>
        </authorList>
    </citation>
    <scope>NUCLEOTIDE SEQUENCE [LARGE SCALE GENOMIC DNA]</scope>
    <source>
        <strain evidence="6 7">9Alg 56</strain>
    </source>
</reference>
<dbReference type="Pfam" id="PF00126">
    <property type="entry name" value="HTH_1"/>
    <property type="match status" value="1"/>
</dbReference>
<dbReference type="InterPro" id="IPR000847">
    <property type="entry name" value="LysR_HTH_N"/>
</dbReference>
<name>A0A6P1T0U4_9RHOB</name>
<dbReference type="EMBL" id="CP046620">
    <property type="protein sequence ID" value="QHQ34142.1"/>
    <property type="molecule type" value="Genomic_DNA"/>
</dbReference>
<dbReference type="PANTHER" id="PTHR30537">
    <property type="entry name" value="HTH-TYPE TRANSCRIPTIONAL REGULATOR"/>
    <property type="match status" value="1"/>
</dbReference>
<evidence type="ECO:0000256" key="1">
    <source>
        <dbReference type="ARBA" id="ARBA00009437"/>
    </source>
</evidence>
<dbReference type="InterPro" id="IPR058163">
    <property type="entry name" value="LysR-type_TF_proteobact-type"/>
</dbReference>
<comment type="similarity">
    <text evidence="1">Belongs to the LysR transcriptional regulatory family.</text>
</comment>
<dbReference type="GO" id="GO:0006351">
    <property type="term" value="P:DNA-templated transcription"/>
    <property type="evidence" value="ECO:0007669"/>
    <property type="project" value="TreeGrafter"/>
</dbReference>
<dbReference type="InterPro" id="IPR036388">
    <property type="entry name" value="WH-like_DNA-bd_sf"/>
</dbReference>
<evidence type="ECO:0000259" key="5">
    <source>
        <dbReference type="PROSITE" id="PS50931"/>
    </source>
</evidence>
<keyword evidence="7" id="KW-1185">Reference proteome</keyword>
<dbReference type="GO" id="GO:0003700">
    <property type="term" value="F:DNA-binding transcription factor activity"/>
    <property type="evidence" value="ECO:0007669"/>
    <property type="project" value="InterPro"/>
</dbReference>
<dbReference type="Proteomes" id="UP000464495">
    <property type="component" value="Chromosome"/>
</dbReference>
<dbReference type="KEGG" id="amaq:GO499_02540"/>
<dbReference type="Gene3D" id="3.40.190.290">
    <property type="match status" value="1"/>
</dbReference>
<evidence type="ECO:0000256" key="2">
    <source>
        <dbReference type="ARBA" id="ARBA00023015"/>
    </source>
</evidence>
<feature type="domain" description="HTH lysR-type" evidence="5">
    <location>
        <begin position="12"/>
        <end position="69"/>
    </location>
</feature>
<dbReference type="InterPro" id="IPR005119">
    <property type="entry name" value="LysR_subst-bd"/>
</dbReference>
<evidence type="ECO:0000313" key="7">
    <source>
        <dbReference type="Proteomes" id="UP000464495"/>
    </source>
</evidence>
<sequence length="304" mass="32733">MHICMNWQALGFDWNHARAFLATAEEGSLSAAARALGSTQPTLGRQVAALEEALGVVLFERVGRGLELTPSGADLLAHFRGMGEAAGRAALSAAGRSEAVEGLVAITATNDVATYVLPPILRRLRQEAPGITYDVIASNAVSDLARREADISIRHARPDNPDLIARMVAHTEAGLFASTDYLEAFGRPRSKEDLTSARIIGFDREGRMVRHLQQKLGLPVTEASIVLSSESGSVAREMAAAGLGIAVLTRALAERGAALEPVLPGDVSFSIPVWLVTHRELHTSRRIRLVFDVLAEELARYSKW</sequence>
<dbReference type="AlphaFoldDB" id="A0A6P1T0U4"/>
<dbReference type="SUPFAM" id="SSF46785">
    <property type="entry name" value="Winged helix' DNA-binding domain"/>
    <property type="match status" value="1"/>
</dbReference>
<dbReference type="Gene3D" id="1.10.10.10">
    <property type="entry name" value="Winged helix-like DNA-binding domain superfamily/Winged helix DNA-binding domain"/>
    <property type="match status" value="1"/>
</dbReference>
<gene>
    <name evidence="6" type="ORF">GO499_02540</name>
</gene>
<keyword evidence="3" id="KW-0238">DNA-binding</keyword>
<evidence type="ECO:0000256" key="3">
    <source>
        <dbReference type="ARBA" id="ARBA00023125"/>
    </source>
</evidence>
<evidence type="ECO:0000313" key="6">
    <source>
        <dbReference type="EMBL" id="QHQ34142.1"/>
    </source>
</evidence>
<organism evidence="6 7">
    <name type="scientific">Algicella marina</name>
    <dbReference type="NCBI Taxonomy" id="2683284"/>
    <lineage>
        <taxon>Bacteria</taxon>
        <taxon>Pseudomonadati</taxon>
        <taxon>Pseudomonadota</taxon>
        <taxon>Alphaproteobacteria</taxon>
        <taxon>Rhodobacterales</taxon>
        <taxon>Paracoccaceae</taxon>
        <taxon>Algicella</taxon>
    </lineage>
</organism>
<dbReference type="Pfam" id="PF03466">
    <property type="entry name" value="LysR_substrate"/>
    <property type="match status" value="1"/>
</dbReference>
<protein>
    <submittedName>
        <fullName evidence="6">LysR family transcriptional regulator</fullName>
    </submittedName>
</protein>
<dbReference type="FunFam" id="1.10.10.10:FF:000001">
    <property type="entry name" value="LysR family transcriptional regulator"/>
    <property type="match status" value="1"/>
</dbReference>
<proteinExistence type="inferred from homology"/>
<accession>A0A6P1T0U4</accession>
<dbReference type="PRINTS" id="PR00039">
    <property type="entry name" value="HTHLYSR"/>
</dbReference>
<dbReference type="PROSITE" id="PS50931">
    <property type="entry name" value="HTH_LYSR"/>
    <property type="match status" value="1"/>
</dbReference>
<dbReference type="InterPro" id="IPR036390">
    <property type="entry name" value="WH_DNA-bd_sf"/>
</dbReference>
<keyword evidence="2" id="KW-0805">Transcription regulation</keyword>
<keyword evidence="4" id="KW-0804">Transcription</keyword>